<keyword evidence="3" id="KW-1185">Reference proteome</keyword>
<accession>A0A9P3FBB6</accession>
<dbReference type="OrthoDB" id="3650650at2759"/>
<comment type="caution">
    <text evidence="2">The sequence shown here is derived from an EMBL/GenBank/DDBJ whole genome shotgun (WGS) entry which is preliminary data.</text>
</comment>
<evidence type="ECO:0000313" key="2">
    <source>
        <dbReference type="EMBL" id="GIZ41116.1"/>
    </source>
</evidence>
<evidence type="ECO:0000256" key="1">
    <source>
        <dbReference type="SAM" id="MobiDB-lite"/>
    </source>
</evidence>
<feature type="compositionally biased region" description="Polar residues" evidence="1">
    <location>
        <begin position="1"/>
        <end position="28"/>
    </location>
</feature>
<reference evidence="2 3" key="1">
    <citation type="submission" date="2021-01" db="EMBL/GenBank/DDBJ databases">
        <title>Cercospora kikuchii MAFF 305040 whole genome shotgun sequence.</title>
        <authorList>
            <person name="Kashiwa T."/>
            <person name="Suzuki T."/>
        </authorList>
    </citation>
    <scope>NUCLEOTIDE SEQUENCE [LARGE SCALE GENOMIC DNA]</scope>
    <source>
        <strain evidence="2 3">MAFF 305040</strain>
    </source>
</reference>
<proteinExistence type="predicted"/>
<dbReference type="AlphaFoldDB" id="A0A9P3FBB6"/>
<dbReference type="Proteomes" id="UP000825890">
    <property type="component" value="Unassembled WGS sequence"/>
</dbReference>
<feature type="region of interest" description="Disordered" evidence="1">
    <location>
        <begin position="1"/>
        <end position="30"/>
    </location>
</feature>
<sequence length="200" mass="22399">MATSTMPHTGQATDHVATNTSDSTTSLRGSLEGLPQELYDEIYRLTFTANPKVRVYTDETRNQRYAIAMKYACRPVYGPGAHQYKHMTRDERPPANLMAVSRSSRLQFAKSFFGQNSIIVICGPFGARELLSVVAPEHVPLLRLYVRDIFGTDNGDKGMKMTLHHLHPSPFPARLFLSGLEEAVKLEFGFNSNDPCSLNY</sequence>
<dbReference type="EMBL" id="BOLY01000003">
    <property type="protein sequence ID" value="GIZ41116.1"/>
    <property type="molecule type" value="Genomic_DNA"/>
</dbReference>
<evidence type="ECO:0000313" key="3">
    <source>
        <dbReference type="Proteomes" id="UP000825890"/>
    </source>
</evidence>
<protein>
    <submittedName>
        <fullName evidence="2">Uncharacterized protein</fullName>
    </submittedName>
</protein>
<gene>
    <name evidence="2" type="ORF">CKM354_000443200</name>
</gene>
<dbReference type="RefSeq" id="XP_044655603.1">
    <property type="nucleotide sequence ID" value="XM_044799668.1"/>
</dbReference>
<name>A0A9P3FBB6_9PEZI</name>
<dbReference type="GeneID" id="68290007"/>
<organism evidence="2 3">
    <name type="scientific">Cercospora kikuchii</name>
    <dbReference type="NCBI Taxonomy" id="84275"/>
    <lineage>
        <taxon>Eukaryota</taxon>
        <taxon>Fungi</taxon>
        <taxon>Dikarya</taxon>
        <taxon>Ascomycota</taxon>
        <taxon>Pezizomycotina</taxon>
        <taxon>Dothideomycetes</taxon>
        <taxon>Dothideomycetidae</taxon>
        <taxon>Mycosphaerellales</taxon>
        <taxon>Mycosphaerellaceae</taxon>
        <taxon>Cercospora</taxon>
    </lineage>
</organism>